<evidence type="ECO:0000256" key="2">
    <source>
        <dbReference type="SAM" id="SignalP"/>
    </source>
</evidence>
<dbReference type="RefSeq" id="WP_078832456.1">
    <property type="nucleotide sequence ID" value="NZ_FUWH01000011.1"/>
</dbReference>
<reference evidence="3 4" key="1">
    <citation type="submission" date="2017-02" db="EMBL/GenBank/DDBJ databases">
        <authorList>
            <person name="Peterson S.W."/>
        </authorList>
    </citation>
    <scope>NUCLEOTIDE SEQUENCE [LARGE SCALE GENOMIC DNA]</scope>
    <source>
        <strain evidence="3 4">DSM 22335</strain>
    </source>
</reference>
<dbReference type="AlphaFoldDB" id="A0A1T4RAK0"/>
<dbReference type="Proteomes" id="UP000190888">
    <property type="component" value="Unassembled WGS sequence"/>
</dbReference>
<accession>A0A1T4RAK0</accession>
<feature type="compositionally biased region" description="Basic and acidic residues" evidence="1">
    <location>
        <begin position="146"/>
        <end position="169"/>
    </location>
</feature>
<keyword evidence="2" id="KW-0732">Signal</keyword>
<dbReference type="EMBL" id="FUWH01000011">
    <property type="protein sequence ID" value="SKA12949.1"/>
    <property type="molecule type" value="Genomic_DNA"/>
</dbReference>
<feature type="chain" id="PRO_5013341087" description="YXWGXW repeat-containing protein" evidence="2">
    <location>
        <begin position="24"/>
        <end position="180"/>
    </location>
</feature>
<proteinExistence type="predicted"/>
<feature type="region of interest" description="Disordered" evidence="1">
    <location>
        <begin position="146"/>
        <end position="180"/>
    </location>
</feature>
<gene>
    <name evidence="3" type="ORF">SAMN04488132_11171</name>
</gene>
<organism evidence="3 4">
    <name type="scientific">Sediminibacterium ginsengisoli</name>
    <dbReference type="NCBI Taxonomy" id="413434"/>
    <lineage>
        <taxon>Bacteria</taxon>
        <taxon>Pseudomonadati</taxon>
        <taxon>Bacteroidota</taxon>
        <taxon>Chitinophagia</taxon>
        <taxon>Chitinophagales</taxon>
        <taxon>Chitinophagaceae</taxon>
        <taxon>Sediminibacterium</taxon>
    </lineage>
</organism>
<evidence type="ECO:0008006" key="5">
    <source>
        <dbReference type="Google" id="ProtNLM"/>
    </source>
</evidence>
<feature type="signal peptide" evidence="2">
    <location>
        <begin position="1"/>
        <end position="23"/>
    </location>
</feature>
<name>A0A1T4RAK0_9BACT</name>
<evidence type="ECO:0000313" key="4">
    <source>
        <dbReference type="Proteomes" id="UP000190888"/>
    </source>
</evidence>
<sequence length="180" mass="21794">MKKLILPVVLLASVLLSYNDSKAQVRLNVNVNIGRPAWGVPGDYVGDYYYMPEIDTYYYIPERQFIYLDGGRWIFASSLPVAYRNYDLYRGYKVVVNEPRPYLRGNIYRERYNKYYVAYRRPVVIDNRNRYDNRFDDRRFHDNRRDDRHDRWDRDDRRDNDRGRNDHRNNGNGRGPGRGH</sequence>
<dbReference type="STRING" id="413434.SAMN04488132_11171"/>
<dbReference type="OrthoDB" id="799522at2"/>
<protein>
    <recommendedName>
        <fullName evidence="5">YXWGXW repeat-containing protein</fullName>
    </recommendedName>
</protein>
<evidence type="ECO:0000256" key="1">
    <source>
        <dbReference type="SAM" id="MobiDB-lite"/>
    </source>
</evidence>
<evidence type="ECO:0000313" key="3">
    <source>
        <dbReference type="EMBL" id="SKA12949.1"/>
    </source>
</evidence>
<keyword evidence="4" id="KW-1185">Reference proteome</keyword>